<evidence type="ECO:0000256" key="7">
    <source>
        <dbReference type="SAM" id="Phobius"/>
    </source>
</evidence>
<name>A0A9D1D0V3_9FIRM</name>
<dbReference type="AlphaFoldDB" id="A0A9D1D0V3"/>
<comment type="caution">
    <text evidence="9">The sequence shown here is derived from an EMBL/GenBank/DDBJ whole genome shotgun (WGS) entry which is preliminary data.</text>
</comment>
<dbReference type="Pfam" id="PF02518">
    <property type="entry name" value="HATPase_c"/>
    <property type="match status" value="1"/>
</dbReference>
<dbReference type="PROSITE" id="PS50109">
    <property type="entry name" value="HIS_KIN"/>
    <property type="match status" value="1"/>
</dbReference>
<keyword evidence="7" id="KW-0812">Transmembrane</keyword>
<keyword evidence="5 9" id="KW-0418">Kinase</keyword>
<evidence type="ECO:0000256" key="2">
    <source>
        <dbReference type="ARBA" id="ARBA00012438"/>
    </source>
</evidence>
<sequence length="325" mass="35758">MEVLLQLCAVLAAALVCLLSGSLSVSCIALSVCIFCLIGISAVFRLMMRQRIQTLISYLMHVQDSLELPDLTKCREDSLGILHSEIYKLVVLLNEQSQEASKGRRYLADMLSNISHQLKTPLAGITLLADLLKNPSLPAEKRAEFAEKINSQADRASWLIRNLLALSQLEAGVLKLKPESVPPGRLLCDAVKPFEVMAELKGVHLELSAWEGTPVICDRQWTVEALSNIVKNCLEHTPSGGTVTASLEQNNFSTNFVIRDNGEGIKKEQLPYVFDRFYKADNAAFSSVGIGLSMAKQIFLLQNGDITVSSKEGYGTSFLAKIYTH</sequence>
<dbReference type="CDD" id="cd00075">
    <property type="entry name" value="HATPase"/>
    <property type="match status" value="1"/>
</dbReference>
<dbReference type="Gene3D" id="3.30.565.10">
    <property type="entry name" value="Histidine kinase-like ATPase, C-terminal domain"/>
    <property type="match status" value="1"/>
</dbReference>
<dbReference type="Proteomes" id="UP000886886">
    <property type="component" value="Unassembled WGS sequence"/>
</dbReference>
<evidence type="ECO:0000256" key="6">
    <source>
        <dbReference type="ARBA" id="ARBA00023012"/>
    </source>
</evidence>
<dbReference type="Gene3D" id="1.10.287.130">
    <property type="match status" value="1"/>
</dbReference>
<accession>A0A9D1D0V3</accession>
<dbReference type="PANTHER" id="PTHR43711:SF26">
    <property type="entry name" value="SENSOR HISTIDINE KINASE RCSC"/>
    <property type="match status" value="1"/>
</dbReference>
<keyword evidence="6" id="KW-0902">Two-component regulatory system</keyword>
<dbReference type="SUPFAM" id="SSF47384">
    <property type="entry name" value="Homodimeric domain of signal transducing histidine kinase"/>
    <property type="match status" value="1"/>
</dbReference>
<proteinExistence type="predicted"/>
<dbReference type="PRINTS" id="PR00344">
    <property type="entry name" value="BCTRLSENSOR"/>
</dbReference>
<dbReference type="InterPro" id="IPR003594">
    <property type="entry name" value="HATPase_dom"/>
</dbReference>
<dbReference type="InterPro" id="IPR036097">
    <property type="entry name" value="HisK_dim/P_sf"/>
</dbReference>
<dbReference type="EMBL" id="DVFT01000012">
    <property type="protein sequence ID" value="HIQ95089.1"/>
    <property type="molecule type" value="Genomic_DNA"/>
</dbReference>
<feature type="domain" description="Histidine kinase" evidence="8">
    <location>
        <begin position="113"/>
        <end position="325"/>
    </location>
</feature>
<reference evidence="9" key="1">
    <citation type="submission" date="2020-10" db="EMBL/GenBank/DDBJ databases">
        <authorList>
            <person name="Gilroy R."/>
        </authorList>
    </citation>
    <scope>NUCLEOTIDE SEQUENCE</scope>
    <source>
        <strain evidence="9">ChiSjej3B21-11622</strain>
    </source>
</reference>
<protein>
    <recommendedName>
        <fullName evidence="2">histidine kinase</fullName>
        <ecNumber evidence="2">2.7.13.3</ecNumber>
    </recommendedName>
</protein>
<dbReference type="InterPro" id="IPR003661">
    <property type="entry name" value="HisK_dim/P_dom"/>
</dbReference>
<organism evidence="9 10">
    <name type="scientific">Candidatus Limivivens merdigallinarum</name>
    <dbReference type="NCBI Taxonomy" id="2840859"/>
    <lineage>
        <taxon>Bacteria</taxon>
        <taxon>Bacillati</taxon>
        <taxon>Bacillota</taxon>
        <taxon>Clostridia</taxon>
        <taxon>Lachnospirales</taxon>
        <taxon>Lachnospiraceae</taxon>
        <taxon>Lachnospiraceae incertae sedis</taxon>
        <taxon>Candidatus Limivivens</taxon>
    </lineage>
</organism>
<evidence type="ECO:0000256" key="3">
    <source>
        <dbReference type="ARBA" id="ARBA00022553"/>
    </source>
</evidence>
<dbReference type="SMART" id="SM00387">
    <property type="entry name" value="HATPase_c"/>
    <property type="match status" value="1"/>
</dbReference>
<evidence type="ECO:0000256" key="4">
    <source>
        <dbReference type="ARBA" id="ARBA00022679"/>
    </source>
</evidence>
<dbReference type="EC" id="2.7.13.3" evidence="2"/>
<comment type="catalytic activity">
    <reaction evidence="1">
        <text>ATP + protein L-histidine = ADP + protein N-phospho-L-histidine.</text>
        <dbReference type="EC" id="2.7.13.3"/>
    </reaction>
</comment>
<dbReference type="SMART" id="SM00388">
    <property type="entry name" value="HisKA"/>
    <property type="match status" value="1"/>
</dbReference>
<gene>
    <name evidence="9" type="ORF">IAB26_00860</name>
</gene>
<dbReference type="InterPro" id="IPR050736">
    <property type="entry name" value="Sensor_HK_Regulatory"/>
</dbReference>
<dbReference type="InterPro" id="IPR036890">
    <property type="entry name" value="HATPase_C_sf"/>
</dbReference>
<evidence type="ECO:0000259" key="8">
    <source>
        <dbReference type="PROSITE" id="PS50109"/>
    </source>
</evidence>
<feature type="transmembrane region" description="Helical" evidence="7">
    <location>
        <begin position="28"/>
        <end position="48"/>
    </location>
</feature>
<dbReference type="PANTHER" id="PTHR43711">
    <property type="entry name" value="TWO-COMPONENT HISTIDINE KINASE"/>
    <property type="match status" value="1"/>
</dbReference>
<dbReference type="InterPro" id="IPR005467">
    <property type="entry name" value="His_kinase_dom"/>
</dbReference>
<reference evidence="9" key="2">
    <citation type="journal article" date="2021" name="PeerJ">
        <title>Extensive microbial diversity within the chicken gut microbiome revealed by metagenomics and culture.</title>
        <authorList>
            <person name="Gilroy R."/>
            <person name="Ravi A."/>
            <person name="Getino M."/>
            <person name="Pursley I."/>
            <person name="Horton D.L."/>
            <person name="Alikhan N.F."/>
            <person name="Baker D."/>
            <person name="Gharbi K."/>
            <person name="Hall N."/>
            <person name="Watson M."/>
            <person name="Adriaenssens E.M."/>
            <person name="Foster-Nyarko E."/>
            <person name="Jarju S."/>
            <person name="Secka A."/>
            <person name="Antonio M."/>
            <person name="Oren A."/>
            <person name="Chaudhuri R.R."/>
            <person name="La Ragione R."/>
            <person name="Hildebrand F."/>
            <person name="Pallen M.J."/>
        </authorList>
    </citation>
    <scope>NUCLEOTIDE SEQUENCE</scope>
    <source>
        <strain evidence="9">ChiSjej3B21-11622</strain>
    </source>
</reference>
<dbReference type="InterPro" id="IPR004358">
    <property type="entry name" value="Sig_transdc_His_kin-like_C"/>
</dbReference>
<evidence type="ECO:0000256" key="1">
    <source>
        <dbReference type="ARBA" id="ARBA00000085"/>
    </source>
</evidence>
<dbReference type="CDD" id="cd00082">
    <property type="entry name" value="HisKA"/>
    <property type="match status" value="1"/>
</dbReference>
<evidence type="ECO:0000313" key="10">
    <source>
        <dbReference type="Proteomes" id="UP000886886"/>
    </source>
</evidence>
<dbReference type="GO" id="GO:0000155">
    <property type="term" value="F:phosphorelay sensor kinase activity"/>
    <property type="evidence" value="ECO:0007669"/>
    <property type="project" value="InterPro"/>
</dbReference>
<evidence type="ECO:0000313" key="9">
    <source>
        <dbReference type="EMBL" id="HIQ95089.1"/>
    </source>
</evidence>
<keyword evidence="7" id="KW-1133">Transmembrane helix</keyword>
<keyword evidence="7" id="KW-0472">Membrane</keyword>
<keyword evidence="3" id="KW-0597">Phosphoprotein</keyword>
<evidence type="ECO:0000256" key="5">
    <source>
        <dbReference type="ARBA" id="ARBA00022777"/>
    </source>
</evidence>
<dbReference type="SUPFAM" id="SSF55874">
    <property type="entry name" value="ATPase domain of HSP90 chaperone/DNA topoisomerase II/histidine kinase"/>
    <property type="match status" value="1"/>
</dbReference>
<dbReference type="Pfam" id="PF00512">
    <property type="entry name" value="HisKA"/>
    <property type="match status" value="1"/>
</dbReference>
<keyword evidence="4" id="KW-0808">Transferase</keyword>